<dbReference type="Proteomes" id="UP000679629">
    <property type="component" value="Chromosome"/>
</dbReference>
<evidence type="ECO:0000256" key="3">
    <source>
        <dbReference type="ARBA" id="ARBA00023121"/>
    </source>
</evidence>
<gene>
    <name evidence="5" type="ORF">KJK29_19240</name>
</gene>
<evidence type="ECO:0000313" key="6">
    <source>
        <dbReference type="Proteomes" id="UP000679629"/>
    </source>
</evidence>
<keyword evidence="3" id="KW-0446">Lipid-binding</keyword>
<dbReference type="InterPro" id="IPR008628">
    <property type="entry name" value="GPP34-like"/>
</dbReference>
<dbReference type="Pfam" id="PF05719">
    <property type="entry name" value="GPP34"/>
    <property type="match status" value="1"/>
</dbReference>
<dbReference type="EMBL" id="CP075896">
    <property type="protein sequence ID" value="QWB24555.1"/>
    <property type="molecule type" value="Genomic_DNA"/>
</dbReference>
<accession>A0ABX8FU63</accession>
<keyword evidence="4" id="KW-0472">Membrane</keyword>
<dbReference type="RefSeq" id="WP_215120388.1">
    <property type="nucleotide sequence ID" value="NZ_CP075896.1"/>
</dbReference>
<keyword evidence="2" id="KW-0333">Golgi apparatus</keyword>
<reference evidence="6" key="1">
    <citation type="submission" date="2021-05" db="EMBL/GenBank/DDBJ databases">
        <title>Direct Submission.</title>
        <authorList>
            <person name="Li K."/>
            <person name="Gao J."/>
        </authorList>
    </citation>
    <scope>NUCLEOTIDE SEQUENCE [LARGE SCALE GENOMIC DNA]</scope>
    <source>
        <strain evidence="6">MG62</strain>
    </source>
</reference>
<evidence type="ECO:0000256" key="4">
    <source>
        <dbReference type="ARBA" id="ARBA00023136"/>
    </source>
</evidence>
<evidence type="ECO:0000256" key="2">
    <source>
        <dbReference type="ARBA" id="ARBA00023034"/>
    </source>
</evidence>
<dbReference type="InterPro" id="IPR038261">
    <property type="entry name" value="GPP34-like_sf"/>
</dbReference>
<protein>
    <submittedName>
        <fullName evidence="5">GPP34 family phosphoprotein</fullName>
    </submittedName>
</protein>
<comment type="subcellular location">
    <subcellularLocation>
        <location evidence="1">Golgi apparatus membrane</location>
        <topology evidence="1">Peripheral membrane protein</topology>
        <orientation evidence="1">Cytoplasmic side</orientation>
    </subcellularLocation>
</comment>
<organism evidence="5 6">
    <name type="scientific">Streptomyces koelreuteriae</name>
    <dbReference type="NCBI Taxonomy" id="2838015"/>
    <lineage>
        <taxon>Bacteria</taxon>
        <taxon>Bacillati</taxon>
        <taxon>Actinomycetota</taxon>
        <taxon>Actinomycetes</taxon>
        <taxon>Kitasatosporales</taxon>
        <taxon>Streptomycetaceae</taxon>
        <taxon>Streptomyces</taxon>
    </lineage>
</organism>
<keyword evidence="6" id="KW-1185">Reference proteome</keyword>
<dbReference type="Gene3D" id="1.10.3630.10">
    <property type="entry name" value="yeast vps74-n-term truncation variant domain like"/>
    <property type="match status" value="1"/>
</dbReference>
<name>A0ABX8FU63_9ACTN</name>
<sequence>MQRHPERTPREWLLALREQALDTAYQGLLEKGLVRKRGRRVLGVFGSVTYPVTGLSELVVLRGRLAAVLVQGQEPDERTAALITVLHHAGLQAVTPQVTDERLSGIAEGQDSVAAPGDAIRTTVAALTARSVGLPSAVEASGVASEVGRLASLRPKWGGVGGSCGSDVIVGSSCRA</sequence>
<evidence type="ECO:0000313" key="5">
    <source>
        <dbReference type="EMBL" id="QWB24555.1"/>
    </source>
</evidence>
<evidence type="ECO:0000256" key="1">
    <source>
        <dbReference type="ARBA" id="ARBA00004255"/>
    </source>
</evidence>
<proteinExistence type="predicted"/>